<dbReference type="InterPro" id="IPR004843">
    <property type="entry name" value="Calcineurin-like_PHP"/>
</dbReference>
<gene>
    <name evidence="6" type="ORF">DL240_09120</name>
</gene>
<keyword evidence="3" id="KW-0408">Iron</keyword>
<evidence type="ECO:0000259" key="5">
    <source>
        <dbReference type="Pfam" id="PF00149"/>
    </source>
</evidence>
<organism evidence="6 7">
    <name type="scientific">Lujinxingia litoralis</name>
    <dbReference type="NCBI Taxonomy" id="2211119"/>
    <lineage>
        <taxon>Bacteria</taxon>
        <taxon>Deltaproteobacteria</taxon>
        <taxon>Bradymonadales</taxon>
        <taxon>Lujinxingiaceae</taxon>
        <taxon>Lujinxingia</taxon>
    </lineage>
</organism>
<keyword evidence="1" id="KW-0479">Metal-binding</keyword>
<name>A0A328C6Z3_9DELT</name>
<dbReference type="Gene3D" id="3.60.21.10">
    <property type="match status" value="1"/>
</dbReference>
<proteinExistence type="inferred from homology"/>
<dbReference type="InterPro" id="IPR050884">
    <property type="entry name" value="CNP_phosphodiesterase-III"/>
</dbReference>
<reference evidence="6 7" key="1">
    <citation type="submission" date="2018-05" db="EMBL/GenBank/DDBJ databases">
        <title>Lujinxingia marina gen. nov. sp. nov., a new facultative anaerobic member of the class Deltaproteobacteria, and proposal of Lujinxingaceae fam. nov.</title>
        <authorList>
            <person name="Li C.-M."/>
        </authorList>
    </citation>
    <scope>NUCLEOTIDE SEQUENCE [LARGE SCALE GENOMIC DNA]</scope>
    <source>
        <strain evidence="6 7">B210</strain>
    </source>
</reference>
<dbReference type="PANTHER" id="PTHR42988:SF2">
    <property type="entry name" value="CYCLIC NUCLEOTIDE PHOSPHODIESTERASE CBUA0032-RELATED"/>
    <property type="match status" value="1"/>
</dbReference>
<evidence type="ECO:0000313" key="7">
    <source>
        <dbReference type="Proteomes" id="UP000249169"/>
    </source>
</evidence>
<evidence type="ECO:0000256" key="3">
    <source>
        <dbReference type="ARBA" id="ARBA00023004"/>
    </source>
</evidence>
<protein>
    <recommendedName>
        <fullName evidence="5">Calcineurin-like phosphoesterase domain-containing protein</fullName>
    </recommendedName>
</protein>
<comment type="similarity">
    <text evidence="4">Belongs to the cyclic nucleotide phosphodiesterase class-III family.</text>
</comment>
<sequence length="277" mass="30598">MGGTMTSSTLRLALPGDSPPNVIHLSDLHLRDATTLRNAQRLVDHIAWRFRNTPTLVVLTGDIIDTPDPGLWTQAETLLRPLRAANIPVVACPGNHDVAWMGLVGRERYRTMALQWLAQSAGAPPPELSWPRVYRAASLSLILCDSNQGHNKLATGQLGYPQRMALALACQSASERGDQVIVALHHHPMSDDPSLRLKDADALLHLLSSRCDVLLCGHLHQAAAWSEVWGIRRVYAADASTRSLRYRHLWYDAGRWLSSWVHLNQALLPPYPSASSS</sequence>
<keyword evidence="7" id="KW-1185">Reference proteome</keyword>
<accession>A0A328C6Z3</accession>
<dbReference type="SUPFAM" id="SSF56300">
    <property type="entry name" value="Metallo-dependent phosphatases"/>
    <property type="match status" value="1"/>
</dbReference>
<evidence type="ECO:0000256" key="2">
    <source>
        <dbReference type="ARBA" id="ARBA00022801"/>
    </source>
</evidence>
<evidence type="ECO:0000256" key="1">
    <source>
        <dbReference type="ARBA" id="ARBA00022723"/>
    </source>
</evidence>
<dbReference type="Proteomes" id="UP000249169">
    <property type="component" value="Unassembled WGS sequence"/>
</dbReference>
<comment type="caution">
    <text evidence="6">The sequence shown here is derived from an EMBL/GenBank/DDBJ whole genome shotgun (WGS) entry which is preliminary data.</text>
</comment>
<evidence type="ECO:0000256" key="4">
    <source>
        <dbReference type="ARBA" id="ARBA00025742"/>
    </source>
</evidence>
<dbReference type="InterPro" id="IPR029052">
    <property type="entry name" value="Metallo-depent_PP-like"/>
</dbReference>
<dbReference type="Pfam" id="PF00149">
    <property type="entry name" value="Metallophos"/>
    <property type="match status" value="1"/>
</dbReference>
<dbReference type="GO" id="GO:0016787">
    <property type="term" value="F:hydrolase activity"/>
    <property type="evidence" value="ECO:0007669"/>
    <property type="project" value="UniProtKB-KW"/>
</dbReference>
<dbReference type="GO" id="GO:0046872">
    <property type="term" value="F:metal ion binding"/>
    <property type="evidence" value="ECO:0007669"/>
    <property type="project" value="UniProtKB-KW"/>
</dbReference>
<dbReference type="EMBL" id="QHKO01000003">
    <property type="protein sequence ID" value="RAL23036.1"/>
    <property type="molecule type" value="Genomic_DNA"/>
</dbReference>
<dbReference type="PANTHER" id="PTHR42988">
    <property type="entry name" value="PHOSPHOHYDROLASE"/>
    <property type="match status" value="1"/>
</dbReference>
<evidence type="ECO:0000313" key="6">
    <source>
        <dbReference type="EMBL" id="RAL23036.1"/>
    </source>
</evidence>
<feature type="domain" description="Calcineurin-like phosphoesterase" evidence="5">
    <location>
        <begin position="21"/>
        <end position="221"/>
    </location>
</feature>
<dbReference type="AlphaFoldDB" id="A0A328C6Z3"/>
<keyword evidence="2" id="KW-0378">Hydrolase</keyword>